<evidence type="ECO:0000313" key="3">
    <source>
        <dbReference type="Proteomes" id="UP000636800"/>
    </source>
</evidence>
<reference evidence="2 3" key="1">
    <citation type="journal article" date="2020" name="Nat. Food">
        <title>A phased Vanilla planifolia genome enables genetic improvement of flavour and production.</title>
        <authorList>
            <person name="Hasing T."/>
            <person name="Tang H."/>
            <person name="Brym M."/>
            <person name="Khazi F."/>
            <person name="Huang T."/>
            <person name="Chambers A.H."/>
        </authorList>
    </citation>
    <scope>NUCLEOTIDE SEQUENCE [LARGE SCALE GENOMIC DNA]</scope>
    <source>
        <tissue evidence="2">Leaf</tissue>
    </source>
</reference>
<keyword evidence="3" id="KW-1185">Reference proteome</keyword>
<accession>A0A835PK09</accession>
<organism evidence="2 3">
    <name type="scientific">Vanilla planifolia</name>
    <name type="common">Vanilla</name>
    <dbReference type="NCBI Taxonomy" id="51239"/>
    <lineage>
        <taxon>Eukaryota</taxon>
        <taxon>Viridiplantae</taxon>
        <taxon>Streptophyta</taxon>
        <taxon>Embryophyta</taxon>
        <taxon>Tracheophyta</taxon>
        <taxon>Spermatophyta</taxon>
        <taxon>Magnoliopsida</taxon>
        <taxon>Liliopsida</taxon>
        <taxon>Asparagales</taxon>
        <taxon>Orchidaceae</taxon>
        <taxon>Vanilloideae</taxon>
        <taxon>Vanilleae</taxon>
        <taxon>Vanilla</taxon>
    </lineage>
</organism>
<dbReference type="EMBL" id="JADCNL010000014">
    <property type="protein sequence ID" value="KAG0453194.1"/>
    <property type="molecule type" value="Genomic_DNA"/>
</dbReference>
<dbReference type="AlphaFoldDB" id="A0A835PK09"/>
<comment type="caution">
    <text evidence="2">The sequence shown here is derived from an EMBL/GenBank/DDBJ whole genome shotgun (WGS) entry which is preliminary data.</text>
</comment>
<evidence type="ECO:0000256" key="1">
    <source>
        <dbReference type="SAM" id="MobiDB-lite"/>
    </source>
</evidence>
<feature type="region of interest" description="Disordered" evidence="1">
    <location>
        <begin position="296"/>
        <end position="328"/>
    </location>
</feature>
<proteinExistence type="predicted"/>
<gene>
    <name evidence="2" type="ORF">HPP92_025858</name>
</gene>
<name>A0A835PK09_VANPL</name>
<dbReference type="Proteomes" id="UP000636800">
    <property type="component" value="Unassembled WGS sequence"/>
</dbReference>
<evidence type="ECO:0000313" key="2">
    <source>
        <dbReference type="EMBL" id="KAG0453194.1"/>
    </source>
</evidence>
<protein>
    <submittedName>
        <fullName evidence="2">Uncharacterized protein</fullName>
    </submittedName>
</protein>
<sequence length="328" mass="37181">MASMPKSVATTLSASSDVFGSPDLQLPAGFHNSGNLTVPGTWRSPQFDCDVYERDHFLSGSYRLASKEKAAAPPAIGDRSKEDFPNNCIIPPYAERNFPSSFNFDYGWDQGSLNSLSTAARSGLPLKSYMQYDNTNSPFASINTLPDSKKEVFEGNGYHSRCDLDEPKGFGNFCWGLKSAFVPFEYNFNHRDDNVSTKAYQLFPEKNLHVTNLEKHMLATTKQDIFEETRAKVTENQSTRKHEELYKEMKQKHEELSFKMNQIFTSFGTYVPQMELRMEDLSSQLRDVKEELCELNNSAPNLGNAAEPKEKEESLQNSDSSDSEWEFI</sequence>